<keyword evidence="1" id="KW-1133">Transmembrane helix</keyword>
<dbReference type="AlphaFoldDB" id="A0A1I6AX83"/>
<keyword evidence="1" id="KW-0812">Transmembrane</keyword>
<protein>
    <submittedName>
        <fullName evidence="3">Uncharacterized protein</fullName>
    </submittedName>
</protein>
<gene>
    <name evidence="3" type="ORF">SAMN04515668_3998</name>
</gene>
<evidence type="ECO:0000256" key="1">
    <source>
        <dbReference type="SAM" id="Phobius"/>
    </source>
</evidence>
<keyword evidence="2" id="KW-0732">Signal</keyword>
<dbReference type="RefSeq" id="WP_143080296.1">
    <property type="nucleotide sequence ID" value="NZ_FOXS01000006.1"/>
</dbReference>
<feature type="signal peptide" evidence="2">
    <location>
        <begin position="1"/>
        <end position="26"/>
    </location>
</feature>
<feature type="transmembrane region" description="Helical" evidence="1">
    <location>
        <begin position="189"/>
        <end position="207"/>
    </location>
</feature>
<feature type="chain" id="PRO_5011613290" evidence="2">
    <location>
        <begin position="27"/>
        <end position="210"/>
    </location>
</feature>
<proteinExistence type="predicted"/>
<dbReference type="EMBL" id="FOXS01000006">
    <property type="protein sequence ID" value="SFQ73318.1"/>
    <property type="molecule type" value="Genomic_DNA"/>
</dbReference>
<reference evidence="4" key="1">
    <citation type="submission" date="2016-10" db="EMBL/GenBank/DDBJ databases">
        <authorList>
            <person name="Varghese N."/>
            <person name="Submissions S."/>
        </authorList>
    </citation>
    <scope>NUCLEOTIDE SEQUENCE [LARGE SCALE GENOMIC DNA]</scope>
    <source>
        <strain evidence="4">OR362-8,ATCC BAA-1266,JCM 13504</strain>
    </source>
</reference>
<name>A0A1I6AX83_HYMAR</name>
<keyword evidence="1" id="KW-0472">Membrane</keyword>
<evidence type="ECO:0000313" key="4">
    <source>
        <dbReference type="Proteomes" id="UP000199029"/>
    </source>
</evidence>
<organism evidence="3 4">
    <name type="scientific">Hymenobacter arizonensis</name>
    <name type="common">Siccationidurans arizonensis</name>
    <dbReference type="NCBI Taxonomy" id="1227077"/>
    <lineage>
        <taxon>Bacteria</taxon>
        <taxon>Pseudomonadati</taxon>
        <taxon>Bacteroidota</taxon>
        <taxon>Cytophagia</taxon>
        <taxon>Cytophagales</taxon>
        <taxon>Hymenobacteraceae</taxon>
        <taxon>Hymenobacter</taxon>
    </lineage>
</organism>
<sequence length="210" mass="21494">MKNTFSPFAKLIAIAACALSLGSCNRAEYAMLPKSGSYHGVSRAATPVPAPVQRSVAQEAPAPIQAVAQETKVAAPRESAKSVAVAAPGVASKEVAAAPAAPVTASADEAATAATVATLPQASRKLTRVQKFAASRVGRIASEVSGISQFKRTMETAKAEKIGGNLRTGIILLLVGLLITLIPGRLFSLVGGIIAVIGLIFIVLWLLDAL</sequence>
<dbReference type="OrthoDB" id="886791at2"/>
<feature type="transmembrane region" description="Helical" evidence="1">
    <location>
        <begin position="162"/>
        <end position="182"/>
    </location>
</feature>
<evidence type="ECO:0000256" key="2">
    <source>
        <dbReference type="SAM" id="SignalP"/>
    </source>
</evidence>
<dbReference type="PROSITE" id="PS51257">
    <property type="entry name" value="PROKAR_LIPOPROTEIN"/>
    <property type="match status" value="1"/>
</dbReference>
<dbReference type="Proteomes" id="UP000199029">
    <property type="component" value="Unassembled WGS sequence"/>
</dbReference>
<evidence type="ECO:0000313" key="3">
    <source>
        <dbReference type="EMBL" id="SFQ73318.1"/>
    </source>
</evidence>
<accession>A0A1I6AX83</accession>
<keyword evidence="4" id="KW-1185">Reference proteome</keyword>